<evidence type="ECO:0000256" key="2">
    <source>
        <dbReference type="ARBA" id="ARBA00017703"/>
    </source>
</evidence>
<feature type="domain" description="DNA polymerase III delta subunit-like C-terminal" evidence="10">
    <location>
        <begin position="209"/>
        <end position="314"/>
    </location>
</feature>
<reference evidence="11" key="2">
    <citation type="submission" date="2021-04" db="EMBL/GenBank/DDBJ databases">
        <authorList>
            <person name="Gilroy R."/>
        </authorList>
    </citation>
    <scope>NUCLEOTIDE SEQUENCE</scope>
    <source>
        <strain evidence="11">CHK187-5294</strain>
    </source>
</reference>
<evidence type="ECO:0000256" key="5">
    <source>
        <dbReference type="ARBA" id="ARBA00022705"/>
    </source>
</evidence>
<dbReference type="InterPro" id="IPR027417">
    <property type="entry name" value="P-loop_NTPase"/>
</dbReference>
<evidence type="ECO:0000313" key="11">
    <source>
        <dbReference type="EMBL" id="HIZ04185.1"/>
    </source>
</evidence>
<dbReference type="InterPro" id="IPR048466">
    <property type="entry name" value="DNA_pol3_delta-like_C"/>
</dbReference>
<dbReference type="GO" id="GO:0006261">
    <property type="term" value="P:DNA-templated DNA replication"/>
    <property type="evidence" value="ECO:0007669"/>
    <property type="project" value="TreeGrafter"/>
</dbReference>
<dbReference type="SUPFAM" id="SSF52540">
    <property type="entry name" value="P-loop containing nucleoside triphosphate hydrolases"/>
    <property type="match status" value="1"/>
</dbReference>
<dbReference type="InterPro" id="IPR005790">
    <property type="entry name" value="DNA_polIII_delta"/>
</dbReference>
<dbReference type="Pfam" id="PF06144">
    <property type="entry name" value="DNA_pol3_delta"/>
    <property type="match status" value="1"/>
</dbReference>
<evidence type="ECO:0000256" key="4">
    <source>
        <dbReference type="ARBA" id="ARBA00022695"/>
    </source>
</evidence>
<evidence type="ECO:0000256" key="6">
    <source>
        <dbReference type="ARBA" id="ARBA00022932"/>
    </source>
</evidence>
<evidence type="ECO:0000256" key="8">
    <source>
        <dbReference type="ARBA" id="ARBA00049244"/>
    </source>
</evidence>
<comment type="caution">
    <text evidence="11">The sequence shown here is derived from an EMBL/GenBank/DDBJ whole genome shotgun (WGS) entry which is preliminary data.</text>
</comment>
<proteinExistence type="inferred from homology"/>
<dbReference type="Gene3D" id="1.20.272.10">
    <property type="match status" value="1"/>
</dbReference>
<evidence type="ECO:0000313" key="12">
    <source>
        <dbReference type="Proteomes" id="UP000824132"/>
    </source>
</evidence>
<feature type="domain" description="DNA polymerase III delta N-terminal" evidence="9">
    <location>
        <begin position="18"/>
        <end position="113"/>
    </location>
</feature>
<sequence length="334" mass="37514">MKFVLFKKSLEEGAAPIYLFEGEEEYFKVRGEEMLREKFVAEPSLDSAAYEGADMKGAAMTALVAAAQSFPFMSPKRLVKVTDFYPTEKEYAAYLKSYFEDPQPSTVLLIVNSAPAKGKGFDLKKAPNVTFVDCCRADEETVMRWIYTRFKREQIYADTEVCERVMRYCLADMSRVAGEAEKLIAFAGRGGKLTPEDVDEIVYRDTDYKIYEMTGAISVGNYTKYASVMAELKAKGADEMNLLNGLCSYFRTLFEIAALKKSDADTAAMLGMKEYAVKMSRRQASAFTPIRLKKCYAFLNDAINGVKRGVLTPEGALLRANADIFFDLKPNNRT</sequence>
<dbReference type="NCBIfam" id="TIGR01128">
    <property type="entry name" value="holA"/>
    <property type="match status" value="1"/>
</dbReference>
<dbReference type="Gene3D" id="3.40.50.300">
    <property type="entry name" value="P-loop containing nucleotide triphosphate hydrolases"/>
    <property type="match status" value="1"/>
</dbReference>
<gene>
    <name evidence="11" type="primary">holA</name>
    <name evidence="11" type="ORF">H9727_07870</name>
</gene>
<dbReference type="EMBL" id="DXCL01000046">
    <property type="protein sequence ID" value="HIZ04185.1"/>
    <property type="molecule type" value="Genomic_DNA"/>
</dbReference>
<evidence type="ECO:0000256" key="1">
    <source>
        <dbReference type="ARBA" id="ARBA00012417"/>
    </source>
</evidence>
<dbReference type="InterPro" id="IPR010372">
    <property type="entry name" value="DNA_pol3_delta_N"/>
</dbReference>
<dbReference type="PANTHER" id="PTHR34388:SF1">
    <property type="entry name" value="DNA POLYMERASE III SUBUNIT DELTA"/>
    <property type="match status" value="1"/>
</dbReference>
<evidence type="ECO:0000259" key="10">
    <source>
        <dbReference type="Pfam" id="PF21694"/>
    </source>
</evidence>
<dbReference type="Gene3D" id="1.10.8.60">
    <property type="match status" value="1"/>
</dbReference>
<dbReference type="Pfam" id="PF21694">
    <property type="entry name" value="DNA_pol3_delta_C"/>
    <property type="match status" value="1"/>
</dbReference>
<dbReference type="GO" id="GO:0003887">
    <property type="term" value="F:DNA-directed DNA polymerase activity"/>
    <property type="evidence" value="ECO:0007669"/>
    <property type="project" value="UniProtKB-KW"/>
</dbReference>
<dbReference type="GO" id="GO:0003677">
    <property type="term" value="F:DNA binding"/>
    <property type="evidence" value="ECO:0007669"/>
    <property type="project" value="InterPro"/>
</dbReference>
<keyword evidence="6" id="KW-0239">DNA-directed DNA polymerase</keyword>
<organism evidence="11 12">
    <name type="scientific">Candidatus Borkfalkia avistercoris</name>
    <dbReference type="NCBI Taxonomy" id="2838504"/>
    <lineage>
        <taxon>Bacteria</taxon>
        <taxon>Bacillati</taxon>
        <taxon>Bacillota</taxon>
        <taxon>Clostridia</taxon>
        <taxon>Christensenellales</taxon>
        <taxon>Christensenellaceae</taxon>
        <taxon>Candidatus Borkfalkia</taxon>
    </lineage>
</organism>
<evidence type="ECO:0000256" key="7">
    <source>
        <dbReference type="ARBA" id="ARBA00034754"/>
    </source>
</evidence>
<comment type="similarity">
    <text evidence="7">Belongs to the DNA polymerase HolA subunit family.</text>
</comment>
<keyword evidence="3 11" id="KW-0808">Transferase</keyword>
<keyword evidence="4 11" id="KW-0548">Nucleotidyltransferase</keyword>
<dbReference type="AlphaFoldDB" id="A0A9D2IDU5"/>
<accession>A0A9D2IDU5</accession>
<comment type="catalytic activity">
    <reaction evidence="8">
        <text>DNA(n) + a 2'-deoxyribonucleoside 5'-triphosphate = DNA(n+1) + diphosphate</text>
        <dbReference type="Rhea" id="RHEA:22508"/>
        <dbReference type="Rhea" id="RHEA-COMP:17339"/>
        <dbReference type="Rhea" id="RHEA-COMP:17340"/>
        <dbReference type="ChEBI" id="CHEBI:33019"/>
        <dbReference type="ChEBI" id="CHEBI:61560"/>
        <dbReference type="ChEBI" id="CHEBI:173112"/>
        <dbReference type="EC" id="2.7.7.7"/>
    </reaction>
</comment>
<dbReference type="EC" id="2.7.7.7" evidence="1"/>
<dbReference type="SUPFAM" id="SSF48019">
    <property type="entry name" value="post-AAA+ oligomerization domain-like"/>
    <property type="match status" value="1"/>
</dbReference>
<protein>
    <recommendedName>
        <fullName evidence="2">DNA polymerase III subunit delta</fullName>
        <ecNumber evidence="1">2.7.7.7</ecNumber>
    </recommendedName>
</protein>
<dbReference type="PANTHER" id="PTHR34388">
    <property type="entry name" value="DNA POLYMERASE III SUBUNIT DELTA"/>
    <property type="match status" value="1"/>
</dbReference>
<reference evidence="11" key="1">
    <citation type="journal article" date="2021" name="PeerJ">
        <title>Extensive microbial diversity within the chicken gut microbiome revealed by metagenomics and culture.</title>
        <authorList>
            <person name="Gilroy R."/>
            <person name="Ravi A."/>
            <person name="Getino M."/>
            <person name="Pursley I."/>
            <person name="Horton D.L."/>
            <person name="Alikhan N.F."/>
            <person name="Baker D."/>
            <person name="Gharbi K."/>
            <person name="Hall N."/>
            <person name="Watson M."/>
            <person name="Adriaenssens E.M."/>
            <person name="Foster-Nyarko E."/>
            <person name="Jarju S."/>
            <person name="Secka A."/>
            <person name="Antonio M."/>
            <person name="Oren A."/>
            <person name="Chaudhuri R.R."/>
            <person name="La Ragione R."/>
            <person name="Hildebrand F."/>
            <person name="Pallen M.J."/>
        </authorList>
    </citation>
    <scope>NUCLEOTIDE SEQUENCE</scope>
    <source>
        <strain evidence="11">CHK187-5294</strain>
    </source>
</reference>
<evidence type="ECO:0000259" key="9">
    <source>
        <dbReference type="Pfam" id="PF06144"/>
    </source>
</evidence>
<evidence type="ECO:0000256" key="3">
    <source>
        <dbReference type="ARBA" id="ARBA00022679"/>
    </source>
</evidence>
<name>A0A9D2IDU5_9FIRM</name>
<dbReference type="InterPro" id="IPR008921">
    <property type="entry name" value="DNA_pol3_clamp-load_cplx_C"/>
</dbReference>
<dbReference type="GO" id="GO:0009360">
    <property type="term" value="C:DNA polymerase III complex"/>
    <property type="evidence" value="ECO:0007669"/>
    <property type="project" value="InterPro"/>
</dbReference>
<dbReference type="Proteomes" id="UP000824132">
    <property type="component" value="Unassembled WGS sequence"/>
</dbReference>
<keyword evidence="5" id="KW-0235">DNA replication</keyword>